<name>A0A7Y6JXH3_9BURK</name>
<dbReference type="GeneID" id="301100356"/>
<dbReference type="Proteomes" id="UP000594380">
    <property type="component" value="Unassembled WGS sequence"/>
</dbReference>
<comment type="caution">
    <text evidence="2">The sequence shown here is derived from an EMBL/GenBank/DDBJ whole genome shotgun (WGS) entry which is preliminary data.</text>
</comment>
<evidence type="ECO:0000259" key="1">
    <source>
        <dbReference type="Pfam" id="PF26309"/>
    </source>
</evidence>
<organism evidence="2 3">
    <name type="scientific">Paraburkholderia youngii</name>
    <dbReference type="NCBI Taxonomy" id="2782701"/>
    <lineage>
        <taxon>Bacteria</taxon>
        <taxon>Pseudomonadati</taxon>
        <taxon>Pseudomonadota</taxon>
        <taxon>Betaproteobacteria</taxon>
        <taxon>Burkholderiales</taxon>
        <taxon>Burkholderiaceae</taxon>
        <taxon>Paraburkholderia</taxon>
    </lineage>
</organism>
<dbReference type="RefSeq" id="WP_176106334.1">
    <property type="nucleotide sequence ID" value="NZ_JAALDK010000001.1"/>
</dbReference>
<evidence type="ECO:0000313" key="2">
    <source>
        <dbReference type="EMBL" id="NUX99729.1"/>
    </source>
</evidence>
<dbReference type="InterPro" id="IPR058395">
    <property type="entry name" value="DUF8082"/>
</dbReference>
<dbReference type="Pfam" id="PF26309">
    <property type="entry name" value="DUF8082"/>
    <property type="match status" value="1"/>
</dbReference>
<accession>A0A7Y6JXH3</accession>
<gene>
    <name evidence="2" type="ORF">G5S42_08380</name>
</gene>
<sequence length="64" mass="7005">MIEQASIDAVAVKLAVYVGPNAKMIASREARHAASFDEFVQRVEACISGAAQRRRFRHDLDSSG</sequence>
<dbReference type="EMBL" id="JAALDK010000001">
    <property type="protein sequence ID" value="NUX99729.1"/>
    <property type="molecule type" value="Genomic_DNA"/>
</dbReference>
<reference evidence="2 3" key="1">
    <citation type="submission" date="2020-02" db="EMBL/GenBank/DDBJ databases">
        <title>Paraburkholderia simonii sp. nov. and Paraburkholderia youngii sp. nov. Brazilian and Mexican Mimosa-associated rhizobia.</title>
        <authorList>
            <person name="Mavima L."/>
            <person name="Beukes C.W."/>
            <person name="Chan W.Y."/>
            <person name="Palmer M."/>
            <person name="De Meyer S.E."/>
            <person name="James E.K."/>
            <person name="Venter S.N."/>
            <person name="Steenkamp E.T."/>
        </authorList>
    </citation>
    <scope>NUCLEOTIDE SEQUENCE [LARGE SCALE GENOMIC DNA]</scope>
    <source>
        <strain evidence="2 3">JPY169</strain>
    </source>
</reference>
<proteinExistence type="predicted"/>
<evidence type="ECO:0000313" key="3">
    <source>
        <dbReference type="Proteomes" id="UP000594380"/>
    </source>
</evidence>
<protein>
    <recommendedName>
        <fullName evidence="1">DUF8082 domain-containing protein</fullName>
    </recommendedName>
</protein>
<feature type="domain" description="DUF8082" evidence="1">
    <location>
        <begin position="9"/>
        <end position="60"/>
    </location>
</feature>
<dbReference type="AlphaFoldDB" id="A0A7Y6JXH3"/>